<evidence type="ECO:0000313" key="2">
    <source>
        <dbReference type="EMBL" id="KAL1379103.1"/>
    </source>
</evidence>
<keyword evidence="3" id="KW-1185">Reference proteome</keyword>
<organism evidence="2 3">
    <name type="scientific">Culex pipiens pipiens</name>
    <name type="common">Northern house mosquito</name>
    <dbReference type="NCBI Taxonomy" id="38569"/>
    <lineage>
        <taxon>Eukaryota</taxon>
        <taxon>Metazoa</taxon>
        <taxon>Ecdysozoa</taxon>
        <taxon>Arthropoda</taxon>
        <taxon>Hexapoda</taxon>
        <taxon>Insecta</taxon>
        <taxon>Pterygota</taxon>
        <taxon>Neoptera</taxon>
        <taxon>Endopterygota</taxon>
        <taxon>Diptera</taxon>
        <taxon>Nematocera</taxon>
        <taxon>Culicoidea</taxon>
        <taxon>Culicidae</taxon>
        <taxon>Culicinae</taxon>
        <taxon>Culicini</taxon>
        <taxon>Culex</taxon>
        <taxon>Culex</taxon>
    </lineage>
</organism>
<gene>
    <name evidence="2" type="ORF">pipiens_003847</name>
</gene>
<dbReference type="Proteomes" id="UP001562425">
    <property type="component" value="Unassembled WGS sequence"/>
</dbReference>
<feature type="region of interest" description="Disordered" evidence="1">
    <location>
        <begin position="149"/>
        <end position="208"/>
    </location>
</feature>
<feature type="compositionally biased region" description="Polar residues" evidence="1">
    <location>
        <begin position="171"/>
        <end position="183"/>
    </location>
</feature>
<reference evidence="2 3" key="1">
    <citation type="submission" date="2024-05" db="EMBL/GenBank/DDBJ databases">
        <title>Culex pipiens pipiens assembly and annotation.</title>
        <authorList>
            <person name="Alout H."/>
            <person name="Durand T."/>
        </authorList>
    </citation>
    <scope>NUCLEOTIDE SEQUENCE [LARGE SCALE GENOMIC DNA]</scope>
    <source>
        <strain evidence="2">HA-2024</strain>
        <tissue evidence="2">Whole body</tissue>
    </source>
</reference>
<sequence length="208" mass="23082">MKAQWSRILRSMSKLKVQASRRKRGSQQGSVGAAVANREMGFFSQCNSKVNRWARRCCFQYQVLSSSTFEVLQIANTGSGQSVVEFWPKSVVASGKQNCIAHQDKSSVQPAGTVSGSSVKRRRPQICDQECVGWNGRIRIRSEMIVEGRRGPGGDLCRRSDQRLARDLPQVTKSRPDASTSRLSDGCKHDAGDCGSRRPRTPAHHPQH</sequence>
<feature type="compositionally biased region" description="Basic and acidic residues" evidence="1">
    <location>
        <begin position="149"/>
        <end position="166"/>
    </location>
</feature>
<evidence type="ECO:0000256" key="1">
    <source>
        <dbReference type="SAM" id="MobiDB-lite"/>
    </source>
</evidence>
<dbReference type="AlphaFoldDB" id="A0ABD1CRW8"/>
<name>A0ABD1CRW8_CULPP</name>
<dbReference type="EMBL" id="JBEHCU010009877">
    <property type="protein sequence ID" value="KAL1379103.1"/>
    <property type="molecule type" value="Genomic_DNA"/>
</dbReference>
<accession>A0ABD1CRW8</accession>
<protein>
    <submittedName>
        <fullName evidence="2">Uncharacterized protein</fullName>
    </submittedName>
</protein>
<feature type="compositionally biased region" description="Basic residues" evidence="1">
    <location>
        <begin position="197"/>
        <end position="208"/>
    </location>
</feature>
<feature type="compositionally biased region" description="Basic and acidic residues" evidence="1">
    <location>
        <begin position="185"/>
        <end position="196"/>
    </location>
</feature>
<evidence type="ECO:0000313" key="3">
    <source>
        <dbReference type="Proteomes" id="UP001562425"/>
    </source>
</evidence>
<comment type="caution">
    <text evidence="2">The sequence shown here is derived from an EMBL/GenBank/DDBJ whole genome shotgun (WGS) entry which is preliminary data.</text>
</comment>
<proteinExistence type="predicted"/>